<feature type="coiled-coil region" evidence="1">
    <location>
        <begin position="174"/>
        <end position="201"/>
    </location>
</feature>
<dbReference type="Gene3D" id="1.25.40.10">
    <property type="entry name" value="Tetratricopeptide repeat domain"/>
    <property type="match status" value="1"/>
</dbReference>
<dbReference type="SUPFAM" id="SSF48452">
    <property type="entry name" value="TPR-like"/>
    <property type="match status" value="1"/>
</dbReference>
<gene>
    <name evidence="2" type="ORF">S03H2_34615</name>
</gene>
<protein>
    <submittedName>
        <fullName evidence="2">Uncharacterized protein</fullName>
    </submittedName>
</protein>
<comment type="caution">
    <text evidence="2">The sequence shown here is derived from an EMBL/GenBank/DDBJ whole genome shotgun (WGS) entry which is preliminary data.</text>
</comment>
<dbReference type="InterPro" id="IPR011990">
    <property type="entry name" value="TPR-like_helical_dom_sf"/>
</dbReference>
<sequence length="284" mass="33663">SSLYLKKRFSHKYNIDLESLEYFLNLLIKKDIYPINIFQLKLSEKQTYYLFEGDRKEIFIREIIEDFFEKKFHHALLKSKDSLKESTIKITSEEISEIVTIIIKEYKIFNKEYKSSIIEFVKDYIKFLAIKYEEKKMVRGFESLISSFTINILEGSHNLYLEKLNKNQVKGSIEVKSNEKAKELQENLKKINREIKNQPENHKLLLEKSKLLRKLDLYDEAISIYLNLLNSRDPEIKNYKIFMNLALSYLGKLELENAIITLTDGIKLYPENSELYGLKADLLS</sequence>
<name>X1IHT8_9ZZZZ</name>
<organism evidence="2">
    <name type="scientific">marine sediment metagenome</name>
    <dbReference type="NCBI Taxonomy" id="412755"/>
    <lineage>
        <taxon>unclassified sequences</taxon>
        <taxon>metagenomes</taxon>
        <taxon>ecological metagenomes</taxon>
    </lineage>
</organism>
<dbReference type="EMBL" id="BARU01021135">
    <property type="protein sequence ID" value="GAH57123.1"/>
    <property type="molecule type" value="Genomic_DNA"/>
</dbReference>
<proteinExistence type="predicted"/>
<evidence type="ECO:0000256" key="1">
    <source>
        <dbReference type="SAM" id="Coils"/>
    </source>
</evidence>
<feature type="non-terminal residue" evidence="2">
    <location>
        <position position="1"/>
    </location>
</feature>
<accession>X1IHT8</accession>
<keyword evidence="1" id="KW-0175">Coiled coil</keyword>
<dbReference type="AlphaFoldDB" id="X1IHT8"/>
<evidence type="ECO:0000313" key="2">
    <source>
        <dbReference type="EMBL" id="GAH57123.1"/>
    </source>
</evidence>
<reference evidence="2" key="1">
    <citation type="journal article" date="2014" name="Front. Microbiol.">
        <title>High frequency of phylogenetically diverse reductive dehalogenase-homologous genes in deep subseafloor sedimentary metagenomes.</title>
        <authorList>
            <person name="Kawai M."/>
            <person name="Futagami T."/>
            <person name="Toyoda A."/>
            <person name="Takaki Y."/>
            <person name="Nishi S."/>
            <person name="Hori S."/>
            <person name="Arai W."/>
            <person name="Tsubouchi T."/>
            <person name="Morono Y."/>
            <person name="Uchiyama I."/>
            <person name="Ito T."/>
            <person name="Fujiyama A."/>
            <person name="Inagaki F."/>
            <person name="Takami H."/>
        </authorList>
    </citation>
    <scope>NUCLEOTIDE SEQUENCE</scope>
    <source>
        <strain evidence="2">Expedition CK06-06</strain>
    </source>
</reference>
<feature type="non-terminal residue" evidence="2">
    <location>
        <position position="284"/>
    </location>
</feature>